<name>A0A413VY63_9BACE</name>
<feature type="coiled-coil region" evidence="1">
    <location>
        <begin position="143"/>
        <end position="184"/>
    </location>
</feature>
<feature type="transmembrane region" description="Helical" evidence="2">
    <location>
        <begin position="115"/>
        <end position="134"/>
    </location>
</feature>
<gene>
    <name evidence="3" type="ORF">DW888_01565</name>
</gene>
<dbReference type="AlphaFoldDB" id="A0A413VY63"/>
<evidence type="ECO:0000313" key="4">
    <source>
        <dbReference type="Proteomes" id="UP000284379"/>
    </source>
</evidence>
<comment type="caution">
    <text evidence="3">The sequence shown here is derived from an EMBL/GenBank/DDBJ whole genome shotgun (WGS) entry which is preliminary data.</text>
</comment>
<evidence type="ECO:0000313" key="3">
    <source>
        <dbReference type="EMBL" id="RHB38525.1"/>
    </source>
</evidence>
<keyword evidence="1" id="KW-0175">Coiled coil</keyword>
<keyword evidence="2" id="KW-0812">Transmembrane</keyword>
<dbReference type="RefSeq" id="WP_122200728.1">
    <property type="nucleotide sequence ID" value="NZ_CABJFV010000001.1"/>
</dbReference>
<accession>A0A413VY63</accession>
<dbReference type="EMBL" id="QSGO01000001">
    <property type="protein sequence ID" value="RHB38525.1"/>
    <property type="molecule type" value="Genomic_DNA"/>
</dbReference>
<evidence type="ECO:0000256" key="2">
    <source>
        <dbReference type="SAM" id="Phobius"/>
    </source>
</evidence>
<keyword evidence="2" id="KW-1133">Transmembrane helix</keyword>
<protein>
    <submittedName>
        <fullName evidence="3">Uncharacterized protein</fullName>
    </submittedName>
</protein>
<evidence type="ECO:0000256" key="1">
    <source>
        <dbReference type="SAM" id="Coils"/>
    </source>
</evidence>
<reference evidence="3 4" key="1">
    <citation type="submission" date="2018-08" db="EMBL/GenBank/DDBJ databases">
        <title>A genome reference for cultivated species of the human gut microbiota.</title>
        <authorList>
            <person name="Zou Y."/>
            <person name="Xue W."/>
            <person name="Luo G."/>
        </authorList>
    </citation>
    <scope>NUCLEOTIDE SEQUENCE [LARGE SCALE GENOMIC DNA]</scope>
    <source>
        <strain evidence="3 4">AM40-30BH</strain>
    </source>
</reference>
<organism evidence="3 4">
    <name type="scientific">Bacteroides nordii</name>
    <dbReference type="NCBI Taxonomy" id="291645"/>
    <lineage>
        <taxon>Bacteria</taxon>
        <taxon>Pseudomonadati</taxon>
        <taxon>Bacteroidota</taxon>
        <taxon>Bacteroidia</taxon>
        <taxon>Bacteroidales</taxon>
        <taxon>Bacteroidaceae</taxon>
        <taxon>Bacteroides</taxon>
    </lineage>
</organism>
<sequence>MQETIDDLIRKGQSFSFENNSYRVSHGVYTRASSDFLSWIAIIEDFVLNNYGEDSAPYKLYQRFDRKKLSGYEKNDFDEEIEKLFGVLISCKSILPIKKKGKDDNPIISLLKNPMFWTVIVVLMGGAFTLGIYFGSTKFDKEKINYERENVSLRKSMDSLQIKFNKTSEDNQSLQSKLKLYEKDNTHKETIQSLTKLLEESISKARLMSSKYDKKMYENWKEEVLIVLDKIDKNNYEIKARSYFIEKIKECEKESSSISPKQYECAMETLQKVILMMN</sequence>
<proteinExistence type="predicted"/>
<dbReference type="Proteomes" id="UP000284379">
    <property type="component" value="Unassembled WGS sequence"/>
</dbReference>
<keyword evidence="2" id="KW-0472">Membrane</keyword>